<protein>
    <recommendedName>
        <fullName evidence="1">GED domain-containing protein</fullName>
    </recommendedName>
</protein>
<keyword evidence="3" id="KW-1185">Reference proteome</keyword>
<dbReference type="STRING" id="33114.A0A2G2VV64"/>
<accession>A0A2G2VV64</accession>
<reference evidence="3" key="2">
    <citation type="journal article" date="2017" name="J. Anim. Genet.">
        <title>Multiple reference genome sequences of hot pepper reveal the massive evolution of plant disease resistance genes by retroduplication.</title>
        <authorList>
            <person name="Kim S."/>
            <person name="Park J."/>
            <person name="Yeom S.-I."/>
            <person name="Kim Y.-M."/>
            <person name="Seo E."/>
            <person name="Kim K.-T."/>
            <person name="Kim M.-S."/>
            <person name="Lee J.M."/>
            <person name="Cheong K."/>
            <person name="Shin H.-S."/>
            <person name="Kim S.-B."/>
            <person name="Han K."/>
            <person name="Lee J."/>
            <person name="Park M."/>
            <person name="Lee H.-A."/>
            <person name="Lee H.-Y."/>
            <person name="Lee Y."/>
            <person name="Oh S."/>
            <person name="Lee J.H."/>
            <person name="Choi E."/>
            <person name="Choi E."/>
            <person name="Lee S.E."/>
            <person name="Jeon J."/>
            <person name="Kim H."/>
            <person name="Choi G."/>
            <person name="Song H."/>
            <person name="Lee J."/>
            <person name="Lee S.-C."/>
            <person name="Kwon J.-K."/>
            <person name="Lee H.-Y."/>
            <person name="Koo N."/>
            <person name="Hong Y."/>
            <person name="Kim R.W."/>
            <person name="Kang W.-H."/>
            <person name="Huh J.H."/>
            <person name="Kang B.-C."/>
            <person name="Yang T.-J."/>
            <person name="Lee Y.-H."/>
            <person name="Bennetzen J.L."/>
            <person name="Choi D."/>
        </authorList>
    </citation>
    <scope>NUCLEOTIDE SEQUENCE [LARGE SCALE GENOMIC DNA]</scope>
    <source>
        <strain evidence="3">cv. PBC81</strain>
    </source>
</reference>
<organism evidence="2 3">
    <name type="scientific">Capsicum baccatum</name>
    <name type="common">Peruvian pepper</name>
    <dbReference type="NCBI Taxonomy" id="33114"/>
    <lineage>
        <taxon>Eukaryota</taxon>
        <taxon>Viridiplantae</taxon>
        <taxon>Streptophyta</taxon>
        <taxon>Embryophyta</taxon>
        <taxon>Tracheophyta</taxon>
        <taxon>Spermatophyta</taxon>
        <taxon>Magnoliopsida</taxon>
        <taxon>eudicotyledons</taxon>
        <taxon>Gunneridae</taxon>
        <taxon>Pentapetalae</taxon>
        <taxon>asterids</taxon>
        <taxon>lamiids</taxon>
        <taxon>Solanales</taxon>
        <taxon>Solanaceae</taxon>
        <taxon>Solanoideae</taxon>
        <taxon>Capsiceae</taxon>
        <taxon>Capsicum</taxon>
    </lineage>
</organism>
<dbReference type="PROSITE" id="PS51388">
    <property type="entry name" value="GED"/>
    <property type="match status" value="1"/>
</dbReference>
<dbReference type="GO" id="GO:0003924">
    <property type="term" value="F:GTPase activity"/>
    <property type="evidence" value="ECO:0007669"/>
    <property type="project" value="InterPro"/>
</dbReference>
<dbReference type="GO" id="GO:0005525">
    <property type="term" value="F:GTP binding"/>
    <property type="evidence" value="ECO:0007669"/>
    <property type="project" value="InterPro"/>
</dbReference>
<dbReference type="AlphaFoldDB" id="A0A2G2VV64"/>
<evidence type="ECO:0000313" key="3">
    <source>
        <dbReference type="Proteomes" id="UP000224567"/>
    </source>
</evidence>
<sequence>MINKEMEEEMVQELMAPRSGGINRMLDESLVVAEKRSRLKKSVKLLKESKEVVSNIMDRISYHGGLLTCYFITLLLDFSFSSLCSPGGLRTCYFITLFFRRALDLLFHYLVLQEGPEQKVKSHRCSLPIVAESSGTNLSVKNLVVACSSWLLRLREMSSNSNNGFPFYHAPEMHSFPKFECFHESNSLSVDRLPSLRVELRSFFFPVLFLGCSSYNWKDWS</sequence>
<dbReference type="Proteomes" id="UP000224567">
    <property type="component" value="Unassembled WGS sequence"/>
</dbReference>
<name>A0A2G2VV64_CAPBA</name>
<dbReference type="InterPro" id="IPR020850">
    <property type="entry name" value="GED_dom"/>
</dbReference>
<gene>
    <name evidence="2" type="ORF">CQW23_24554</name>
</gene>
<evidence type="ECO:0000259" key="1">
    <source>
        <dbReference type="PROSITE" id="PS51388"/>
    </source>
</evidence>
<dbReference type="Pfam" id="PF02212">
    <property type="entry name" value="GED"/>
    <property type="match status" value="1"/>
</dbReference>
<reference evidence="2 3" key="1">
    <citation type="journal article" date="2017" name="Genome Biol.">
        <title>New reference genome sequences of hot pepper reveal the massive evolution of plant disease-resistance genes by retroduplication.</title>
        <authorList>
            <person name="Kim S."/>
            <person name="Park J."/>
            <person name="Yeom S.I."/>
            <person name="Kim Y.M."/>
            <person name="Seo E."/>
            <person name="Kim K.T."/>
            <person name="Kim M.S."/>
            <person name="Lee J.M."/>
            <person name="Cheong K."/>
            <person name="Shin H.S."/>
            <person name="Kim S.B."/>
            <person name="Han K."/>
            <person name="Lee J."/>
            <person name="Park M."/>
            <person name="Lee H.A."/>
            <person name="Lee H.Y."/>
            <person name="Lee Y."/>
            <person name="Oh S."/>
            <person name="Lee J.H."/>
            <person name="Choi E."/>
            <person name="Choi E."/>
            <person name="Lee S.E."/>
            <person name="Jeon J."/>
            <person name="Kim H."/>
            <person name="Choi G."/>
            <person name="Song H."/>
            <person name="Lee J."/>
            <person name="Lee S.C."/>
            <person name="Kwon J.K."/>
            <person name="Lee H.Y."/>
            <person name="Koo N."/>
            <person name="Hong Y."/>
            <person name="Kim R.W."/>
            <person name="Kang W.H."/>
            <person name="Huh J.H."/>
            <person name="Kang B.C."/>
            <person name="Yang T.J."/>
            <person name="Lee Y.H."/>
            <person name="Bennetzen J.L."/>
            <person name="Choi D."/>
        </authorList>
    </citation>
    <scope>NUCLEOTIDE SEQUENCE [LARGE SCALE GENOMIC DNA]</scope>
    <source>
        <strain evidence="3">cv. PBC81</strain>
    </source>
</reference>
<proteinExistence type="predicted"/>
<evidence type="ECO:0000313" key="2">
    <source>
        <dbReference type="EMBL" id="PHT36854.1"/>
    </source>
</evidence>
<dbReference type="EMBL" id="MLFT02000010">
    <property type="protein sequence ID" value="PHT36854.1"/>
    <property type="molecule type" value="Genomic_DNA"/>
</dbReference>
<dbReference type="InterPro" id="IPR003130">
    <property type="entry name" value="GED"/>
</dbReference>
<comment type="caution">
    <text evidence="2">The sequence shown here is derived from an EMBL/GenBank/DDBJ whole genome shotgun (WGS) entry which is preliminary data.</text>
</comment>
<feature type="domain" description="GED" evidence="1">
    <location>
        <begin position="1"/>
        <end position="61"/>
    </location>
</feature>